<reference evidence="1 2" key="1">
    <citation type="submission" date="2017-01" db="EMBL/GenBank/DDBJ databases">
        <title>Genome sequence of Rhodoferax antarcticus ANT.BR, a psychrophilic purple nonsulfur bacterium from an Antarctic microbial mat.</title>
        <authorList>
            <person name="Baker J."/>
            <person name="Riester C."/>
            <person name="Skinner B."/>
            <person name="Newell A."/>
            <person name="Swingley W."/>
            <person name="Madigan M."/>
            <person name="Jung D."/>
            <person name="Asao M."/>
            <person name="Chen M."/>
            <person name="Loughlin P."/>
            <person name="Pan H."/>
            <person name="Lin S."/>
            <person name="Li N."/>
            <person name="Shaw J."/>
            <person name="Prado M."/>
            <person name="Sherman C."/>
            <person name="Li X."/>
            <person name="Tang J."/>
            <person name="Blankenship R."/>
            <person name="Zhao T."/>
            <person name="Touchman J."/>
            <person name="Sattley M."/>
        </authorList>
    </citation>
    <scope>NUCLEOTIDE SEQUENCE [LARGE SCALE GENOMIC DNA]</scope>
    <source>
        <strain evidence="1 2">ANT.BR</strain>
    </source>
</reference>
<dbReference type="EMBL" id="MSYM01000016">
    <property type="protein sequence ID" value="OLP05565.1"/>
    <property type="molecule type" value="Genomic_DNA"/>
</dbReference>
<dbReference type="RefSeq" id="WP_075587416.1">
    <property type="nucleotide sequence ID" value="NZ_MSYM01000016.1"/>
</dbReference>
<sequence length="99" mass="11228">MVRKPGDVERSLTKKGFQRKEGDHSYFYYFTKAGKKTSVFTKTSHGCKELDDSLLGMMAGQCKLSRLNFDLLIECPLDRDTYERKLVEGGAIEAQTPSK</sequence>
<accession>A0A1Q8YC50</accession>
<comment type="caution">
    <text evidence="1">The sequence shown here is derived from an EMBL/GenBank/DDBJ whole genome shotgun (WGS) entry which is preliminary data.</text>
</comment>
<dbReference type="AlphaFoldDB" id="A0A1Q8YC50"/>
<gene>
    <name evidence="1" type="ORF">BLL52_3233</name>
</gene>
<evidence type="ECO:0000313" key="1">
    <source>
        <dbReference type="EMBL" id="OLP05565.1"/>
    </source>
</evidence>
<evidence type="ECO:0000313" key="2">
    <source>
        <dbReference type="Proteomes" id="UP000185911"/>
    </source>
</evidence>
<evidence type="ECO:0008006" key="3">
    <source>
        <dbReference type="Google" id="ProtNLM"/>
    </source>
</evidence>
<dbReference type="Proteomes" id="UP000185911">
    <property type="component" value="Unassembled WGS sequence"/>
</dbReference>
<proteinExistence type="predicted"/>
<name>A0A1Q8YC50_9BURK</name>
<keyword evidence="2" id="KW-1185">Reference proteome</keyword>
<organism evidence="1 2">
    <name type="scientific">Rhodoferax antarcticus ANT.BR</name>
    <dbReference type="NCBI Taxonomy" id="1111071"/>
    <lineage>
        <taxon>Bacteria</taxon>
        <taxon>Pseudomonadati</taxon>
        <taxon>Pseudomonadota</taxon>
        <taxon>Betaproteobacteria</taxon>
        <taxon>Burkholderiales</taxon>
        <taxon>Comamonadaceae</taxon>
        <taxon>Rhodoferax</taxon>
    </lineage>
</organism>
<protein>
    <recommendedName>
        <fullName evidence="3">YcfA family protein</fullName>
    </recommendedName>
</protein>